<dbReference type="InterPro" id="IPR023198">
    <property type="entry name" value="PGP-like_dom2"/>
</dbReference>
<dbReference type="InterPro" id="IPR036412">
    <property type="entry name" value="HAD-like_sf"/>
</dbReference>
<dbReference type="PANTHER" id="PTHR47478:SF1">
    <property type="entry name" value="PYRIMIDINE 5'-NUCLEOTIDASE YJJG"/>
    <property type="match status" value="1"/>
</dbReference>
<dbReference type="Pfam" id="PF00702">
    <property type="entry name" value="Hydrolase"/>
    <property type="match status" value="1"/>
</dbReference>
<dbReference type="NCBIfam" id="TIGR02254">
    <property type="entry name" value="YjjG_YfnB"/>
    <property type="match status" value="1"/>
</dbReference>
<reference evidence="2" key="1">
    <citation type="journal article" date="2019" name="Int. J. Syst. Evol. Microbiol.">
        <title>The Global Catalogue of Microorganisms (GCM) 10K type strain sequencing project: providing services to taxonomists for standard genome sequencing and annotation.</title>
        <authorList>
            <consortium name="The Broad Institute Genomics Platform"/>
            <consortium name="The Broad Institute Genome Sequencing Center for Infectious Disease"/>
            <person name="Wu L."/>
            <person name="Ma J."/>
        </authorList>
    </citation>
    <scope>NUCLEOTIDE SEQUENCE [LARGE SCALE GENOMIC DNA]</scope>
    <source>
        <strain evidence="2">CCM 8932</strain>
    </source>
</reference>
<keyword evidence="2" id="KW-1185">Reference proteome</keyword>
<protein>
    <submittedName>
        <fullName evidence="1">YjjG family noncanonical pyrimidine nucleotidase</fullName>
        <ecNumber evidence="1">3.1.3.5</ecNumber>
    </submittedName>
</protein>
<gene>
    <name evidence="1" type="ORF">ACFP3T_10345</name>
</gene>
<dbReference type="SFLD" id="SFLDG01129">
    <property type="entry name" value="C1.5:_HAD__Beta-PGM__Phosphata"/>
    <property type="match status" value="1"/>
</dbReference>
<dbReference type="NCBIfam" id="TIGR01549">
    <property type="entry name" value="HAD-SF-IA-v1"/>
    <property type="match status" value="1"/>
</dbReference>
<dbReference type="EC" id="3.1.3.5" evidence="1"/>
<keyword evidence="1" id="KW-0378">Hydrolase</keyword>
<name>A0ABW1R9D6_9LACO</name>
<dbReference type="Proteomes" id="UP001596253">
    <property type="component" value="Unassembled WGS sequence"/>
</dbReference>
<evidence type="ECO:0000313" key="1">
    <source>
        <dbReference type="EMBL" id="MFC6165070.1"/>
    </source>
</evidence>
<sequence>MAKQYAIFDLDDTLLDFTRGEAESITKLLKQCGITDIQHGLETYTRVNLQVWQQIEQGAAREPLLEQRFTQAFNKLGVTVNGAALEQQYSQMLDHNYYTLQGAPQLLRQLQQAGVHLIVGTNGVKSTQLSRLAGAGLTPYFEQVVISEDVGYAKPDERFFTPIFRQHPALTKANTLMIGDRLQSDILGARHADLDNVWFNPHHRANQEGYQPTYEVDDFDGLKQLLLAE</sequence>
<dbReference type="SFLD" id="SFLDS00003">
    <property type="entry name" value="Haloacid_Dehalogenase"/>
    <property type="match status" value="1"/>
</dbReference>
<proteinExistence type="predicted"/>
<dbReference type="Gene3D" id="1.10.150.240">
    <property type="entry name" value="Putative phosphatase, domain 2"/>
    <property type="match status" value="1"/>
</dbReference>
<dbReference type="SUPFAM" id="SSF56784">
    <property type="entry name" value="HAD-like"/>
    <property type="match status" value="1"/>
</dbReference>
<dbReference type="InterPro" id="IPR052550">
    <property type="entry name" value="Pyrimidine_5'-ntase_YjjG"/>
</dbReference>
<dbReference type="Gene3D" id="3.40.50.1000">
    <property type="entry name" value="HAD superfamily/HAD-like"/>
    <property type="match status" value="1"/>
</dbReference>
<comment type="caution">
    <text evidence="1">The sequence shown here is derived from an EMBL/GenBank/DDBJ whole genome shotgun (WGS) entry which is preliminary data.</text>
</comment>
<dbReference type="PANTHER" id="PTHR47478">
    <property type="match status" value="1"/>
</dbReference>
<dbReference type="RefSeq" id="WP_137639131.1">
    <property type="nucleotide sequence ID" value="NZ_BJDK01000003.1"/>
</dbReference>
<dbReference type="PRINTS" id="PR00413">
    <property type="entry name" value="HADHALOGNASE"/>
</dbReference>
<organism evidence="1 2">
    <name type="scientific">Lactiplantibacillus dongliensis</name>
    <dbReference type="NCBI Taxonomy" id="2559919"/>
    <lineage>
        <taxon>Bacteria</taxon>
        <taxon>Bacillati</taxon>
        <taxon>Bacillota</taxon>
        <taxon>Bacilli</taxon>
        <taxon>Lactobacillales</taxon>
        <taxon>Lactobacillaceae</taxon>
        <taxon>Lactiplantibacillus</taxon>
    </lineage>
</organism>
<dbReference type="EMBL" id="JBHSSD010000042">
    <property type="protein sequence ID" value="MFC6165070.1"/>
    <property type="molecule type" value="Genomic_DNA"/>
</dbReference>
<dbReference type="InterPro" id="IPR023214">
    <property type="entry name" value="HAD_sf"/>
</dbReference>
<dbReference type="GO" id="GO:0008253">
    <property type="term" value="F:5'-nucleotidase activity"/>
    <property type="evidence" value="ECO:0007669"/>
    <property type="project" value="UniProtKB-EC"/>
</dbReference>
<dbReference type="InterPro" id="IPR006439">
    <property type="entry name" value="HAD-SF_hydro_IA"/>
</dbReference>
<evidence type="ECO:0000313" key="2">
    <source>
        <dbReference type="Proteomes" id="UP001596253"/>
    </source>
</evidence>
<accession>A0ABW1R9D6</accession>
<dbReference type="InterPro" id="IPR011951">
    <property type="entry name" value="HAD-SF_hydro_IA_YjjG/PynA"/>
</dbReference>